<protein>
    <submittedName>
        <fullName evidence="2">Uncharacterized protein</fullName>
    </submittedName>
</protein>
<evidence type="ECO:0000313" key="3">
    <source>
        <dbReference type="Proteomes" id="UP001412067"/>
    </source>
</evidence>
<keyword evidence="3" id="KW-1185">Reference proteome</keyword>
<proteinExistence type="predicted"/>
<evidence type="ECO:0000313" key="2">
    <source>
        <dbReference type="EMBL" id="KAK8942284.1"/>
    </source>
</evidence>
<comment type="caution">
    <text evidence="2">The sequence shown here is derived from an EMBL/GenBank/DDBJ whole genome shotgun (WGS) entry which is preliminary data.</text>
</comment>
<gene>
    <name evidence="2" type="ORF">KSP40_PGU002250</name>
</gene>
<name>A0ABR2LKN7_9ASPA</name>
<feature type="region of interest" description="Disordered" evidence="1">
    <location>
        <begin position="1"/>
        <end position="24"/>
    </location>
</feature>
<feature type="compositionally biased region" description="Polar residues" evidence="1">
    <location>
        <begin position="1"/>
        <end position="16"/>
    </location>
</feature>
<evidence type="ECO:0000256" key="1">
    <source>
        <dbReference type="SAM" id="MobiDB-lite"/>
    </source>
</evidence>
<organism evidence="2 3">
    <name type="scientific">Platanthera guangdongensis</name>
    <dbReference type="NCBI Taxonomy" id="2320717"/>
    <lineage>
        <taxon>Eukaryota</taxon>
        <taxon>Viridiplantae</taxon>
        <taxon>Streptophyta</taxon>
        <taxon>Embryophyta</taxon>
        <taxon>Tracheophyta</taxon>
        <taxon>Spermatophyta</taxon>
        <taxon>Magnoliopsida</taxon>
        <taxon>Liliopsida</taxon>
        <taxon>Asparagales</taxon>
        <taxon>Orchidaceae</taxon>
        <taxon>Orchidoideae</taxon>
        <taxon>Orchideae</taxon>
        <taxon>Orchidinae</taxon>
        <taxon>Platanthera</taxon>
    </lineage>
</organism>
<accession>A0ABR2LKN7</accession>
<dbReference type="EMBL" id="JBBWWR010000019">
    <property type="protein sequence ID" value="KAK8942284.1"/>
    <property type="molecule type" value="Genomic_DNA"/>
</dbReference>
<sequence>MTSSSGQTNDKNQIPTSLPLASPRWSSYSPAVKTLLFYLPRTALGEHLENNNVEEIAKADIYTELEFVFGAIVFSANGLTKKKTKLKV</sequence>
<reference evidence="2 3" key="1">
    <citation type="journal article" date="2022" name="Nat. Plants">
        <title>Genomes of leafy and leafless Platanthera orchids illuminate the evolution of mycoheterotrophy.</title>
        <authorList>
            <person name="Li M.H."/>
            <person name="Liu K.W."/>
            <person name="Li Z."/>
            <person name="Lu H.C."/>
            <person name="Ye Q.L."/>
            <person name="Zhang D."/>
            <person name="Wang J.Y."/>
            <person name="Li Y.F."/>
            <person name="Zhong Z.M."/>
            <person name="Liu X."/>
            <person name="Yu X."/>
            <person name="Liu D.K."/>
            <person name="Tu X.D."/>
            <person name="Liu B."/>
            <person name="Hao Y."/>
            <person name="Liao X.Y."/>
            <person name="Jiang Y.T."/>
            <person name="Sun W.H."/>
            <person name="Chen J."/>
            <person name="Chen Y.Q."/>
            <person name="Ai Y."/>
            <person name="Zhai J.W."/>
            <person name="Wu S.S."/>
            <person name="Zhou Z."/>
            <person name="Hsiao Y.Y."/>
            <person name="Wu W.L."/>
            <person name="Chen Y.Y."/>
            <person name="Lin Y.F."/>
            <person name="Hsu J.L."/>
            <person name="Li C.Y."/>
            <person name="Wang Z.W."/>
            <person name="Zhao X."/>
            <person name="Zhong W.Y."/>
            <person name="Ma X.K."/>
            <person name="Ma L."/>
            <person name="Huang J."/>
            <person name="Chen G.Z."/>
            <person name="Huang M.Z."/>
            <person name="Huang L."/>
            <person name="Peng D.H."/>
            <person name="Luo Y.B."/>
            <person name="Zou S.Q."/>
            <person name="Chen S.P."/>
            <person name="Lan S."/>
            <person name="Tsai W.C."/>
            <person name="Van de Peer Y."/>
            <person name="Liu Z.J."/>
        </authorList>
    </citation>
    <scope>NUCLEOTIDE SEQUENCE [LARGE SCALE GENOMIC DNA]</scope>
    <source>
        <strain evidence="2">Lor288</strain>
    </source>
</reference>
<dbReference type="Proteomes" id="UP001412067">
    <property type="component" value="Unassembled WGS sequence"/>
</dbReference>